<evidence type="ECO:0000256" key="4">
    <source>
        <dbReference type="ARBA" id="ARBA00022842"/>
    </source>
</evidence>
<organism evidence="9">
    <name type="scientific">Phage sp. ctL4h4</name>
    <dbReference type="NCBI Taxonomy" id="2828005"/>
    <lineage>
        <taxon>Viruses</taxon>
    </lineage>
</organism>
<dbReference type="PROSITE" id="PS51918">
    <property type="entry name" value="RADICAL_SAM"/>
    <property type="match status" value="1"/>
</dbReference>
<sequence length="250" mass="28119">MTININEIFGPTIQGEGLYTGVPSIFIRLNGCNLRCAFANGSICDTPYTSHHSEKTTPIDTAEAANKIKEILDENPYVNHVVITGGEPMLQQRALCELLDYLPHVHITIETNGSIKPIIEPDKDIYWSVSPKLSNSCCFKGTDVSETAQKTHEKNRINYEAVATMMETSDGQLKFVYSGEETEAYIHEYISELSKFIGRKIPWEVMIMPEGQTNEQITHSMKACVDAAIRNGWRVADRLHIRIWGDKRGV</sequence>
<evidence type="ECO:0000256" key="3">
    <source>
        <dbReference type="ARBA" id="ARBA00022723"/>
    </source>
</evidence>
<evidence type="ECO:0000256" key="2">
    <source>
        <dbReference type="ARBA" id="ARBA00022691"/>
    </source>
</evidence>
<name>A0A8S5TFD4_9VIRU</name>
<dbReference type="HAMAP" id="MF_00917">
    <property type="entry name" value="QueE"/>
    <property type="match status" value="1"/>
</dbReference>
<feature type="domain" description="Radical SAM core" evidence="8">
    <location>
        <begin position="19"/>
        <end position="246"/>
    </location>
</feature>
<keyword evidence="7" id="KW-0456">Lyase</keyword>
<proteinExistence type="inferred from homology"/>
<dbReference type="InterPro" id="IPR013785">
    <property type="entry name" value="Aldolase_TIM"/>
</dbReference>
<dbReference type="PANTHER" id="PTHR42836">
    <property type="entry name" value="7-CARBOXY-7-DEAZAGUANINE SYNTHASE"/>
    <property type="match status" value="1"/>
</dbReference>
<dbReference type="GO" id="GO:0051539">
    <property type="term" value="F:4 iron, 4 sulfur cluster binding"/>
    <property type="evidence" value="ECO:0007669"/>
    <property type="project" value="UniProtKB-KW"/>
</dbReference>
<keyword evidence="2" id="KW-0949">S-adenosyl-L-methionine</keyword>
<protein>
    <submittedName>
        <fullName evidence="9">Organic radical activating enzyme</fullName>
    </submittedName>
</protein>
<dbReference type="Gene3D" id="3.20.20.70">
    <property type="entry name" value="Aldolase class I"/>
    <property type="match status" value="1"/>
</dbReference>
<dbReference type="GO" id="GO:0016829">
    <property type="term" value="F:lyase activity"/>
    <property type="evidence" value="ECO:0007669"/>
    <property type="project" value="UniProtKB-KW"/>
</dbReference>
<dbReference type="InterPro" id="IPR058240">
    <property type="entry name" value="rSAM_sf"/>
</dbReference>
<evidence type="ECO:0000256" key="6">
    <source>
        <dbReference type="ARBA" id="ARBA00023014"/>
    </source>
</evidence>
<dbReference type="EMBL" id="BK032819">
    <property type="protein sequence ID" value="DAF62021.1"/>
    <property type="molecule type" value="Genomic_DNA"/>
</dbReference>
<evidence type="ECO:0000256" key="5">
    <source>
        <dbReference type="ARBA" id="ARBA00023004"/>
    </source>
</evidence>
<dbReference type="InterPro" id="IPR007197">
    <property type="entry name" value="rSAM"/>
</dbReference>
<keyword evidence="3" id="KW-0479">Metal-binding</keyword>
<keyword evidence="4" id="KW-0460">Magnesium</keyword>
<dbReference type="PANTHER" id="PTHR42836:SF1">
    <property type="entry name" value="7-CARBOXY-7-DEAZAGUANINE SYNTHASE"/>
    <property type="match status" value="1"/>
</dbReference>
<evidence type="ECO:0000313" key="9">
    <source>
        <dbReference type="EMBL" id="DAF62021.1"/>
    </source>
</evidence>
<dbReference type="InterPro" id="IPR024924">
    <property type="entry name" value="7-CO-7-deazaguanine_synth-like"/>
</dbReference>
<keyword evidence="5" id="KW-0408">Iron</keyword>
<dbReference type="Pfam" id="PF04055">
    <property type="entry name" value="Radical_SAM"/>
    <property type="match status" value="1"/>
</dbReference>
<evidence type="ECO:0000259" key="8">
    <source>
        <dbReference type="PROSITE" id="PS51918"/>
    </source>
</evidence>
<dbReference type="CDD" id="cd01335">
    <property type="entry name" value="Radical_SAM"/>
    <property type="match status" value="1"/>
</dbReference>
<dbReference type="GO" id="GO:0046872">
    <property type="term" value="F:metal ion binding"/>
    <property type="evidence" value="ECO:0007669"/>
    <property type="project" value="UniProtKB-KW"/>
</dbReference>
<keyword evidence="1" id="KW-0004">4Fe-4S</keyword>
<accession>A0A8S5TFD4</accession>
<reference evidence="9" key="1">
    <citation type="journal article" date="2021" name="Proc. Natl. Acad. Sci. U.S.A.">
        <title>A Catalog of Tens of Thousands of Viruses from Human Metagenomes Reveals Hidden Associations with Chronic Diseases.</title>
        <authorList>
            <person name="Tisza M.J."/>
            <person name="Buck C.B."/>
        </authorList>
    </citation>
    <scope>NUCLEOTIDE SEQUENCE</scope>
    <source>
        <strain evidence="9">CtL4h4</strain>
    </source>
</reference>
<dbReference type="PIRSF" id="PIRSF000370">
    <property type="entry name" value="QueE"/>
    <property type="match status" value="1"/>
</dbReference>
<keyword evidence="6" id="KW-0411">Iron-sulfur</keyword>
<dbReference type="SFLD" id="SFLDS00029">
    <property type="entry name" value="Radical_SAM"/>
    <property type="match status" value="1"/>
</dbReference>
<evidence type="ECO:0000256" key="1">
    <source>
        <dbReference type="ARBA" id="ARBA00022485"/>
    </source>
</evidence>
<dbReference type="SUPFAM" id="SSF102114">
    <property type="entry name" value="Radical SAM enzymes"/>
    <property type="match status" value="1"/>
</dbReference>
<evidence type="ECO:0000256" key="7">
    <source>
        <dbReference type="ARBA" id="ARBA00023239"/>
    </source>
</evidence>